<dbReference type="InterPro" id="IPR019012">
    <property type="entry name" value="RNA_cap_Gua-N2-MeTrfase"/>
</dbReference>
<keyword evidence="11" id="KW-1185">Reference proteome</keyword>
<dbReference type="GO" id="GO:0005524">
    <property type="term" value="F:ATP binding"/>
    <property type="evidence" value="ECO:0007669"/>
    <property type="project" value="UniProtKB-KW"/>
</dbReference>
<dbReference type="AlphaFoldDB" id="A0A183BTF4"/>
<accession>A0A183BTF4</accession>
<comment type="similarity">
    <text evidence="4">Belongs to the methyltransferase superfamily. Trimethylguanosine synthase family.</text>
</comment>
<feature type="compositionally biased region" description="Polar residues" evidence="10">
    <location>
        <begin position="10"/>
        <end position="20"/>
    </location>
</feature>
<dbReference type="WBParaSite" id="GPLIN_000389000">
    <property type="protein sequence ID" value="GPLIN_000389000"/>
    <property type="gene ID" value="GPLIN_000389000"/>
</dbReference>
<reference evidence="12" key="3">
    <citation type="submission" date="2016-06" db="UniProtKB">
        <authorList>
            <consortium name="WormBaseParasite"/>
        </authorList>
    </citation>
    <scope>IDENTIFICATION</scope>
</reference>
<evidence type="ECO:0000256" key="10">
    <source>
        <dbReference type="SAM" id="MobiDB-lite"/>
    </source>
</evidence>
<comment type="catalytic activity">
    <reaction evidence="5">
        <text>a 5'-end (N(2),N(7)-dimethyl 5'-triphosphoguanosine)-ribonucleoside in snoRNA + S-adenosyl-L-methionine = a 5'-end (N(2),N(2),N(7)-trimethyl 5'-triphosphoguanosine)-ribonucleoside in snoRNA + S-adenosyl-L-homocysteine + H(+)</text>
        <dbReference type="Rhea" id="RHEA:78507"/>
        <dbReference type="Rhea" id="RHEA-COMP:19088"/>
        <dbReference type="Rhea" id="RHEA-COMP:19090"/>
        <dbReference type="ChEBI" id="CHEBI:15378"/>
        <dbReference type="ChEBI" id="CHEBI:57856"/>
        <dbReference type="ChEBI" id="CHEBI:59789"/>
        <dbReference type="ChEBI" id="CHEBI:167623"/>
        <dbReference type="ChEBI" id="CHEBI:172880"/>
    </reaction>
    <physiologicalReaction direction="left-to-right" evidence="5">
        <dbReference type="Rhea" id="RHEA:78508"/>
    </physiologicalReaction>
</comment>
<dbReference type="GO" id="GO:0036261">
    <property type="term" value="P:7-methylguanosine cap hypermethylation"/>
    <property type="evidence" value="ECO:0007669"/>
    <property type="project" value="InterPro"/>
</dbReference>
<keyword evidence="3" id="KW-0067">ATP-binding</keyword>
<evidence type="ECO:0000256" key="7">
    <source>
        <dbReference type="ARBA" id="ARBA00048763"/>
    </source>
</evidence>
<dbReference type="PANTHER" id="PTHR48103">
    <property type="entry name" value="MIDASIN-RELATED"/>
    <property type="match status" value="1"/>
</dbReference>
<dbReference type="InterPro" id="IPR029063">
    <property type="entry name" value="SAM-dependent_MTases_sf"/>
</dbReference>
<dbReference type="Proteomes" id="UP000050741">
    <property type="component" value="Unassembled WGS sequence"/>
</dbReference>
<dbReference type="GO" id="GO:0000027">
    <property type="term" value="P:ribosomal large subunit assembly"/>
    <property type="evidence" value="ECO:0007669"/>
    <property type="project" value="TreeGrafter"/>
</dbReference>
<dbReference type="GO" id="GO:0000055">
    <property type="term" value="P:ribosomal large subunit export from nucleus"/>
    <property type="evidence" value="ECO:0007669"/>
    <property type="project" value="TreeGrafter"/>
</dbReference>
<name>A0A183BTF4_GLOPA</name>
<protein>
    <recommendedName>
        <fullName evidence="1">Trimethylguanosine synthase</fullName>
    </recommendedName>
    <alternativeName>
        <fullName evidence="9">Cap-specific guanine-N(2) methyltransferase</fullName>
    </alternativeName>
</protein>
<dbReference type="PANTHER" id="PTHR48103:SF2">
    <property type="entry name" value="MIDASIN"/>
    <property type="match status" value="1"/>
</dbReference>
<evidence type="ECO:0000313" key="11">
    <source>
        <dbReference type="Proteomes" id="UP000050741"/>
    </source>
</evidence>
<reference evidence="11" key="2">
    <citation type="submission" date="2014-05" db="EMBL/GenBank/DDBJ databases">
        <title>The genome and life-stage specific transcriptomes of Globodera pallida elucidate key aspects of plant parasitism by a cyst nematode.</title>
        <authorList>
            <person name="Cotton J.A."/>
            <person name="Lilley C.J."/>
            <person name="Jones L.M."/>
            <person name="Kikuchi T."/>
            <person name="Reid A.J."/>
            <person name="Thorpe P."/>
            <person name="Tsai I.J."/>
            <person name="Beasley H."/>
            <person name="Blok V."/>
            <person name="Cock P.J.A."/>
            <person name="Van den Akker S.E."/>
            <person name="Holroyd N."/>
            <person name="Hunt M."/>
            <person name="Mantelin S."/>
            <person name="Naghra H."/>
            <person name="Pain A."/>
            <person name="Palomares-Rius J.E."/>
            <person name="Zarowiecki M."/>
            <person name="Berriman M."/>
            <person name="Jones J.T."/>
            <person name="Urwin P.E."/>
        </authorList>
    </citation>
    <scope>NUCLEOTIDE SEQUENCE [LARGE SCALE GENOMIC DNA]</scope>
    <source>
        <strain evidence="11">Lindley</strain>
    </source>
</reference>
<evidence type="ECO:0000256" key="6">
    <source>
        <dbReference type="ARBA" id="ARBA00048740"/>
    </source>
</evidence>
<evidence type="ECO:0000256" key="1">
    <source>
        <dbReference type="ARBA" id="ARBA00018517"/>
    </source>
</evidence>
<sequence>MELDEADGVEQQQDATGLQNQNIFNTMAEAERHASMLLSADGAKLDLSADLIERLCADFDSLDQQQNDEMQGGRAGDEQRQLQLKWALITDTVAQLAAELAESLRAIIEPTIASRLEGDYRTGKRLNMRRLIPYIASDYRKERIWMRRTRKERRNYQICIAVDNSQSMQHNHMTELPAWRQRGKGRPFDLLTDMEPNGVEIFETALEISPNIVYFLPKNTRTEQLMALAGGTGGNVEMEQTMMNEKLKALHAYYGIFVGT</sequence>
<evidence type="ECO:0000256" key="4">
    <source>
        <dbReference type="ARBA" id="ARBA00025783"/>
    </source>
</evidence>
<evidence type="ECO:0000256" key="5">
    <source>
        <dbReference type="ARBA" id="ARBA00047418"/>
    </source>
</evidence>
<proteinExistence type="inferred from homology"/>
<dbReference type="Gene3D" id="3.40.50.150">
    <property type="entry name" value="Vaccinia Virus protein VP39"/>
    <property type="match status" value="1"/>
</dbReference>
<evidence type="ECO:0000256" key="9">
    <source>
        <dbReference type="ARBA" id="ARBA00049790"/>
    </source>
</evidence>
<dbReference type="GO" id="GO:0008168">
    <property type="term" value="F:methyltransferase activity"/>
    <property type="evidence" value="ECO:0007669"/>
    <property type="project" value="InterPro"/>
</dbReference>
<evidence type="ECO:0000313" key="12">
    <source>
        <dbReference type="WBParaSite" id="GPLIN_000389000"/>
    </source>
</evidence>
<feature type="region of interest" description="Disordered" evidence="10">
    <location>
        <begin position="1"/>
        <end position="20"/>
    </location>
</feature>
<keyword evidence="2" id="KW-0547">Nucleotide-binding</keyword>
<organism evidence="11 12">
    <name type="scientific">Globodera pallida</name>
    <name type="common">Potato cyst nematode worm</name>
    <name type="synonym">Heterodera pallida</name>
    <dbReference type="NCBI Taxonomy" id="36090"/>
    <lineage>
        <taxon>Eukaryota</taxon>
        <taxon>Metazoa</taxon>
        <taxon>Ecdysozoa</taxon>
        <taxon>Nematoda</taxon>
        <taxon>Chromadorea</taxon>
        <taxon>Rhabditida</taxon>
        <taxon>Tylenchina</taxon>
        <taxon>Tylenchomorpha</taxon>
        <taxon>Tylenchoidea</taxon>
        <taxon>Heteroderidae</taxon>
        <taxon>Heteroderinae</taxon>
        <taxon>Globodera</taxon>
    </lineage>
</organism>
<evidence type="ECO:0000256" key="8">
    <source>
        <dbReference type="ARBA" id="ARBA00049075"/>
    </source>
</evidence>
<dbReference type="Pfam" id="PF09445">
    <property type="entry name" value="Methyltransf_15"/>
    <property type="match status" value="1"/>
</dbReference>
<comment type="catalytic activity">
    <reaction evidence="8">
        <text>a 5'-end (N(7)-methyl 5'-triphosphoguanosine)-ribonucleoside in snRNA + S-adenosyl-L-methionine = a 5'-end (N(2),N(7)-dimethyl 5'-triphosphoguanosine)-ribonucleoside in snRNA + S-adenosyl-L-homocysteine + H(+)</text>
        <dbReference type="Rhea" id="RHEA:78471"/>
        <dbReference type="Rhea" id="RHEA-COMP:19085"/>
        <dbReference type="Rhea" id="RHEA-COMP:19087"/>
        <dbReference type="ChEBI" id="CHEBI:15378"/>
        <dbReference type="ChEBI" id="CHEBI:57856"/>
        <dbReference type="ChEBI" id="CHEBI:59789"/>
        <dbReference type="ChEBI" id="CHEBI:156461"/>
        <dbReference type="ChEBI" id="CHEBI:172880"/>
    </reaction>
    <physiologicalReaction direction="left-to-right" evidence="8">
        <dbReference type="Rhea" id="RHEA:78472"/>
    </physiologicalReaction>
</comment>
<reference evidence="11" key="1">
    <citation type="submission" date="2013-12" db="EMBL/GenBank/DDBJ databases">
        <authorList>
            <person name="Aslett M."/>
        </authorList>
    </citation>
    <scope>NUCLEOTIDE SEQUENCE [LARGE SCALE GENOMIC DNA]</scope>
    <source>
        <strain evidence="11">Lindley</strain>
    </source>
</reference>
<dbReference type="GO" id="GO:0030687">
    <property type="term" value="C:preribosome, large subunit precursor"/>
    <property type="evidence" value="ECO:0007669"/>
    <property type="project" value="TreeGrafter"/>
</dbReference>
<evidence type="ECO:0000256" key="2">
    <source>
        <dbReference type="ARBA" id="ARBA00022741"/>
    </source>
</evidence>
<evidence type="ECO:0000256" key="3">
    <source>
        <dbReference type="ARBA" id="ARBA00022840"/>
    </source>
</evidence>
<dbReference type="GO" id="GO:0005634">
    <property type="term" value="C:nucleus"/>
    <property type="evidence" value="ECO:0007669"/>
    <property type="project" value="TreeGrafter"/>
</dbReference>
<comment type="catalytic activity">
    <reaction evidence="7">
        <text>a 5'-end (N(2),N(7)-dimethyl 5'-triphosphoguanosine)-ribonucleoside in snRNA + S-adenosyl-L-methionine = a 5'-end (N(2),N(2),N(7)-trimethyl 5'-triphosphoguanosine)-ribonucleoside in snRNA + S-adenosyl-L-homocysteine + H(+)</text>
        <dbReference type="Rhea" id="RHEA:78479"/>
        <dbReference type="Rhea" id="RHEA-COMP:19087"/>
        <dbReference type="Rhea" id="RHEA-COMP:19089"/>
        <dbReference type="ChEBI" id="CHEBI:15378"/>
        <dbReference type="ChEBI" id="CHEBI:57856"/>
        <dbReference type="ChEBI" id="CHEBI:59789"/>
        <dbReference type="ChEBI" id="CHEBI:167623"/>
        <dbReference type="ChEBI" id="CHEBI:172880"/>
    </reaction>
    <physiologicalReaction direction="left-to-right" evidence="7">
        <dbReference type="Rhea" id="RHEA:78480"/>
    </physiologicalReaction>
</comment>
<comment type="catalytic activity">
    <reaction evidence="6">
        <text>a 5'-end (N(7)-methyl 5'-triphosphoguanosine)-ribonucleoside in snoRNA + S-adenosyl-L-methionine = a 5'-end (N(2),N(7)-dimethyl 5'-triphosphoguanosine)-ribonucleoside in snoRNA + S-adenosyl-L-homocysteine + H(+)</text>
        <dbReference type="Rhea" id="RHEA:78475"/>
        <dbReference type="Rhea" id="RHEA-COMP:19086"/>
        <dbReference type="Rhea" id="RHEA-COMP:19088"/>
        <dbReference type="ChEBI" id="CHEBI:15378"/>
        <dbReference type="ChEBI" id="CHEBI:57856"/>
        <dbReference type="ChEBI" id="CHEBI:59789"/>
        <dbReference type="ChEBI" id="CHEBI:156461"/>
        <dbReference type="ChEBI" id="CHEBI:172880"/>
    </reaction>
    <physiologicalReaction direction="left-to-right" evidence="6">
        <dbReference type="Rhea" id="RHEA:78476"/>
    </physiologicalReaction>
</comment>